<dbReference type="InterPro" id="IPR035973">
    <property type="entry name" value="Cyt_c_oxidase_su3-like_sf"/>
</dbReference>
<dbReference type="InterPro" id="IPR033945">
    <property type="entry name" value="Cyt_c_oxase_su3_dom"/>
</dbReference>
<gene>
    <name evidence="11" type="primary">COIII</name>
</gene>
<evidence type="ECO:0000256" key="2">
    <source>
        <dbReference type="ARBA" id="ARBA00010581"/>
    </source>
</evidence>
<dbReference type="PANTHER" id="PTHR11403:SF7">
    <property type="entry name" value="CYTOCHROME C OXIDASE SUBUNIT 3"/>
    <property type="match status" value="1"/>
</dbReference>
<dbReference type="GO" id="GO:0016020">
    <property type="term" value="C:membrane"/>
    <property type="evidence" value="ECO:0007669"/>
    <property type="project" value="UniProtKB-SubCell"/>
</dbReference>
<keyword evidence="6 9" id="KW-1133">Transmembrane helix</keyword>
<evidence type="ECO:0000256" key="8">
    <source>
        <dbReference type="RuleBase" id="RU003375"/>
    </source>
</evidence>
<reference evidence="11" key="1">
    <citation type="submission" date="2008-09" db="EMBL/GenBank/DDBJ databases">
        <authorList>
            <person name="Thummajitsakul S."/>
            <person name="Klinbunga S."/>
            <person name="Sittipraneed S."/>
        </authorList>
    </citation>
    <scope>NUCLEOTIDE SEQUENCE</scope>
</reference>
<geneLocation type="mitochondrion" evidence="11"/>
<dbReference type="SUPFAM" id="SSF81452">
    <property type="entry name" value="Cytochrome c oxidase subunit III-like"/>
    <property type="match status" value="1"/>
</dbReference>
<proteinExistence type="inferred from homology"/>
<evidence type="ECO:0000256" key="7">
    <source>
        <dbReference type="ARBA" id="ARBA00023136"/>
    </source>
</evidence>
<feature type="transmembrane region" description="Helical" evidence="9">
    <location>
        <begin position="195"/>
        <end position="218"/>
    </location>
</feature>
<dbReference type="EMBL" id="FJ178101">
    <property type="protein sequence ID" value="ACI25431.1"/>
    <property type="molecule type" value="Genomic_DNA"/>
</dbReference>
<dbReference type="Gene3D" id="1.20.120.80">
    <property type="entry name" value="Cytochrome c oxidase, subunit III, four-helix bundle"/>
    <property type="match status" value="1"/>
</dbReference>
<name>B6DXP2_9HYME</name>
<keyword evidence="8 11" id="KW-0496">Mitochondrion</keyword>
<evidence type="ECO:0000256" key="6">
    <source>
        <dbReference type="ARBA" id="ARBA00022989"/>
    </source>
</evidence>
<evidence type="ECO:0000313" key="11">
    <source>
        <dbReference type="EMBL" id="ACI25431.1"/>
    </source>
</evidence>
<feature type="transmembrane region" description="Helical" evidence="9">
    <location>
        <begin position="77"/>
        <end position="101"/>
    </location>
</feature>
<sequence>MKKNFPYLLVTISPWPIIASFNLMNFLVSIVIWINLKEYSIVSFTLFNLSMVFALWNRDIIRESTFMGGHTLVVKMMIKFSMFMFILSELFFFISFFWTFFHSSISPSIEINMVWPPKMVQVFNYTEIPLLNTLTLITSGFFVTLSHLNLVMNKLSKSLATLFYTILMGMYFSLVQMLEYFNAGFCINDSVYGSIFFISTGFHGIHVLVGTMFLMVSLARMRMMHFSVIHHINYELSVWYWHFVDVIWLFLYFFYYVLI</sequence>
<evidence type="ECO:0000256" key="5">
    <source>
        <dbReference type="ARBA" id="ARBA00022967"/>
    </source>
</evidence>
<organism evidence="11">
    <name type="scientific">Tetragonula pagdeni</name>
    <dbReference type="NCBI Taxonomy" id="270535"/>
    <lineage>
        <taxon>Eukaryota</taxon>
        <taxon>Metazoa</taxon>
        <taxon>Ecdysozoa</taxon>
        <taxon>Arthropoda</taxon>
        <taxon>Hexapoda</taxon>
        <taxon>Insecta</taxon>
        <taxon>Pterygota</taxon>
        <taxon>Neoptera</taxon>
        <taxon>Endopterygota</taxon>
        <taxon>Hymenoptera</taxon>
        <taxon>Apocrita</taxon>
        <taxon>Aculeata</taxon>
        <taxon>Apoidea</taxon>
        <taxon>Anthophila</taxon>
        <taxon>Apidae</taxon>
        <taxon>Tetragonula</taxon>
    </lineage>
</organism>
<comment type="similarity">
    <text evidence="2 8">Belongs to the cytochrome c oxidase subunit 3 family.</text>
</comment>
<dbReference type="AlphaFoldDB" id="B6DXP2"/>
<dbReference type="GO" id="GO:0006123">
    <property type="term" value="P:mitochondrial electron transport, cytochrome c to oxygen"/>
    <property type="evidence" value="ECO:0007669"/>
    <property type="project" value="TreeGrafter"/>
</dbReference>
<dbReference type="InterPro" id="IPR024791">
    <property type="entry name" value="Cyt_c/ubiquinol_Oxase_su3"/>
</dbReference>
<protein>
    <recommendedName>
        <fullName evidence="3 8">Cytochrome c oxidase subunit 3</fullName>
    </recommendedName>
</protein>
<dbReference type="PROSITE" id="PS50253">
    <property type="entry name" value="COX3"/>
    <property type="match status" value="1"/>
</dbReference>
<feature type="domain" description="Heme-copper oxidase subunit III family profile" evidence="10">
    <location>
        <begin position="3"/>
        <end position="259"/>
    </location>
</feature>
<dbReference type="GO" id="GO:0004129">
    <property type="term" value="F:cytochrome-c oxidase activity"/>
    <property type="evidence" value="ECO:0007669"/>
    <property type="project" value="InterPro"/>
</dbReference>
<keyword evidence="5" id="KW-1278">Translocase</keyword>
<feature type="transmembrane region" description="Helical" evidence="9">
    <location>
        <begin position="7"/>
        <end position="33"/>
    </location>
</feature>
<comment type="subcellular location">
    <subcellularLocation>
        <location evidence="1">Membrane</location>
        <topology evidence="1">Multi-pass membrane protein</topology>
    </subcellularLocation>
</comment>
<evidence type="ECO:0000259" key="10">
    <source>
        <dbReference type="PROSITE" id="PS50253"/>
    </source>
</evidence>
<dbReference type="InterPro" id="IPR000298">
    <property type="entry name" value="Cyt_c_oxidase-like_su3"/>
</dbReference>
<feature type="transmembrane region" description="Helical" evidence="9">
    <location>
        <begin position="39"/>
        <end position="56"/>
    </location>
</feature>
<evidence type="ECO:0000256" key="4">
    <source>
        <dbReference type="ARBA" id="ARBA00022692"/>
    </source>
</evidence>
<dbReference type="Pfam" id="PF00510">
    <property type="entry name" value="COX3"/>
    <property type="match status" value="1"/>
</dbReference>
<dbReference type="InterPro" id="IPR013833">
    <property type="entry name" value="Cyt_c_oxidase_su3_a-hlx"/>
</dbReference>
<dbReference type="GO" id="GO:0005739">
    <property type="term" value="C:mitochondrion"/>
    <property type="evidence" value="ECO:0007669"/>
    <property type="project" value="TreeGrafter"/>
</dbReference>
<keyword evidence="4 8" id="KW-0812">Transmembrane</keyword>
<feature type="transmembrane region" description="Helical" evidence="9">
    <location>
        <begin position="239"/>
        <end position="258"/>
    </location>
</feature>
<keyword evidence="7 9" id="KW-0472">Membrane</keyword>
<evidence type="ECO:0000256" key="1">
    <source>
        <dbReference type="ARBA" id="ARBA00004141"/>
    </source>
</evidence>
<dbReference type="Gene3D" id="1.10.287.70">
    <property type="match status" value="1"/>
</dbReference>
<feature type="transmembrane region" description="Helical" evidence="9">
    <location>
        <begin position="128"/>
        <end position="150"/>
    </location>
</feature>
<accession>B6DXP2</accession>
<dbReference type="PANTHER" id="PTHR11403">
    <property type="entry name" value="CYTOCHROME C OXIDASE SUBUNIT III"/>
    <property type="match status" value="1"/>
</dbReference>
<evidence type="ECO:0000256" key="3">
    <source>
        <dbReference type="ARBA" id="ARBA00015944"/>
    </source>
</evidence>
<evidence type="ECO:0000256" key="9">
    <source>
        <dbReference type="SAM" id="Phobius"/>
    </source>
</evidence>
<dbReference type="CDD" id="cd01665">
    <property type="entry name" value="Cyt_c_Oxidase_III"/>
    <property type="match status" value="1"/>
</dbReference>
<feature type="transmembrane region" description="Helical" evidence="9">
    <location>
        <begin position="162"/>
        <end position="183"/>
    </location>
</feature>
<comment type="function">
    <text evidence="8">Component of the cytochrome c oxidase, the last enzyme in the mitochondrial electron transport chain which drives oxidative phosphorylation. The respiratory chain contains 3 multisubunit complexes succinate dehydrogenase (complex II, CII), ubiquinol-cytochrome c oxidoreductase (cytochrome b-c1 complex, complex III, CIII) and cytochrome c oxidase (complex IV, CIV), that cooperate to transfer electrons derived from NADH and succinate to molecular oxygen, creating an electrochemical gradient over the inner membrane that drives transmembrane transport and the ATP synthase. Cytochrome c oxidase is the component of the respiratory chain that catalyzes the reduction of oxygen to water. Electrons originating from reduced cytochrome c in the intermembrane space (IMS) are transferred via the dinuclear copper A center (CU(A)) of subunit 2 and heme A of subunit 1 to the active site in subunit 1, a binuclear center (BNC) formed by heme A3 and copper B (CU(B)). The BNC reduces molecular oxygen to 2 water molecules using 4 electrons from cytochrome c in the IMS and 4 protons from the mitochondrial matrix.</text>
</comment>